<keyword evidence="2" id="KW-0805">Transcription regulation</keyword>
<dbReference type="Pfam" id="PF03965">
    <property type="entry name" value="Penicillinase_R"/>
    <property type="match status" value="1"/>
</dbReference>
<dbReference type="Gene3D" id="1.10.10.10">
    <property type="entry name" value="Winged helix-like DNA-binding domain superfamily/Winged helix DNA-binding domain"/>
    <property type="match status" value="1"/>
</dbReference>
<dbReference type="PIRSF" id="PIRSF019455">
    <property type="entry name" value="CopR_AtkY"/>
    <property type="match status" value="1"/>
</dbReference>
<dbReference type="RefSeq" id="WP_339946528.1">
    <property type="nucleotide sequence ID" value="NZ_BAABGA010000068.1"/>
</dbReference>
<dbReference type="InterPro" id="IPR036388">
    <property type="entry name" value="WH-like_DNA-bd_sf"/>
</dbReference>
<evidence type="ECO:0008006" key="7">
    <source>
        <dbReference type="Google" id="ProtNLM"/>
    </source>
</evidence>
<evidence type="ECO:0000256" key="2">
    <source>
        <dbReference type="ARBA" id="ARBA00023015"/>
    </source>
</evidence>
<organism evidence="5 6">
    <name type="scientific">Novipirellula rosea</name>
    <dbReference type="NCBI Taxonomy" id="1031540"/>
    <lineage>
        <taxon>Bacteria</taxon>
        <taxon>Pseudomonadati</taxon>
        <taxon>Planctomycetota</taxon>
        <taxon>Planctomycetia</taxon>
        <taxon>Pirellulales</taxon>
        <taxon>Pirellulaceae</taxon>
        <taxon>Novipirellula</taxon>
    </lineage>
</organism>
<dbReference type="Gene3D" id="1.10.4040.10">
    <property type="entry name" value="Penicillinase repressor domain"/>
    <property type="match status" value="1"/>
</dbReference>
<comment type="caution">
    <text evidence="5">The sequence shown here is derived from an EMBL/GenBank/DDBJ whole genome shotgun (WGS) entry which is preliminary data.</text>
</comment>
<sequence length="133" mass="15084">MPRAPKDVTEAELAVLQQLWDQGPVTIRTLTDTLYPDGGGSEYATVQKLLERLNKKGYVERNRETWPHHFTATVGRDELIGRRLQTTADQLCEGALQPLLTTLVKSDRLSAQDRNSLRSLLDELDKDPKQKRS</sequence>
<comment type="similarity">
    <text evidence="1">Belongs to the BlaI transcriptional regulatory family.</text>
</comment>
<dbReference type="EMBL" id="BAABGA010000068">
    <property type="protein sequence ID" value="GAA4464394.1"/>
    <property type="molecule type" value="Genomic_DNA"/>
</dbReference>
<reference evidence="6" key="1">
    <citation type="journal article" date="2019" name="Int. J. Syst. Evol. Microbiol.">
        <title>The Global Catalogue of Microorganisms (GCM) 10K type strain sequencing project: providing services to taxonomists for standard genome sequencing and annotation.</title>
        <authorList>
            <consortium name="The Broad Institute Genomics Platform"/>
            <consortium name="The Broad Institute Genome Sequencing Center for Infectious Disease"/>
            <person name="Wu L."/>
            <person name="Ma J."/>
        </authorList>
    </citation>
    <scope>NUCLEOTIDE SEQUENCE [LARGE SCALE GENOMIC DNA]</scope>
    <source>
        <strain evidence="6">JCM 17759</strain>
    </source>
</reference>
<keyword evidence="4" id="KW-0804">Transcription</keyword>
<dbReference type="Proteomes" id="UP001500840">
    <property type="component" value="Unassembled WGS sequence"/>
</dbReference>
<evidence type="ECO:0000256" key="4">
    <source>
        <dbReference type="ARBA" id="ARBA00023163"/>
    </source>
</evidence>
<gene>
    <name evidence="5" type="ORF">GCM10023156_50860</name>
</gene>
<proteinExistence type="inferred from homology"/>
<evidence type="ECO:0000256" key="1">
    <source>
        <dbReference type="ARBA" id="ARBA00011046"/>
    </source>
</evidence>
<protein>
    <recommendedName>
        <fullName evidence="7">Penicillinase repressor</fullName>
    </recommendedName>
</protein>
<dbReference type="SUPFAM" id="SSF46785">
    <property type="entry name" value="Winged helix' DNA-binding domain"/>
    <property type="match status" value="1"/>
</dbReference>
<accession>A0ABP8NE90</accession>
<evidence type="ECO:0000313" key="6">
    <source>
        <dbReference type="Proteomes" id="UP001500840"/>
    </source>
</evidence>
<dbReference type="InterPro" id="IPR036390">
    <property type="entry name" value="WH_DNA-bd_sf"/>
</dbReference>
<dbReference type="InterPro" id="IPR005650">
    <property type="entry name" value="BlaI_family"/>
</dbReference>
<keyword evidence="3" id="KW-0238">DNA-binding</keyword>
<name>A0ABP8NE90_9BACT</name>
<evidence type="ECO:0000256" key="3">
    <source>
        <dbReference type="ARBA" id="ARBA00023125"/>
    </source>
</evidence>
<keyword evidence="6" id="KW-1185">Reference proteome</keyword>
<evidence type="ECO:0000313" key="5">
    <source>
        <dbReference type="EMBL" id="GAA4464394.1"/>
    </source>
</evidence>